<evidence type="ECO:0000313" key="3">
    <source>
        <dbReference type="Proteomes" id="UP000373269"/>
    </source>
</evidence>
<keyword evidence="3" id="KW-1185">Reference proteome</keyword>
<organism evidence="2 3">
    <name type="scientific">Lysinibacillus pakistanensis</name>
    <dbReference type="NCBI Taxonomy" id="759811"/>
    <lineage>
        <taxon>Bacteria</taxon>
        <taxon>Bacillati</taxon>
        <taxon>Bacillota</taxon>
        <taxon>Bacilli</taxon>
        <taxon>Bacillales</taxon>
        <taxon>Bacillaceae</taxon>
        <taxon>Lysinibacillus</taxon>
    </lineage>
</organism>
<dbReference type="RefSeq" id="WP_369595538.1">
    <property type="nucleotide sequence ID" value="NZ_CP045835.1"/>
</dbReference>
<name>A0ABX6D970_9BACI</name>
<dbReference type="Proteomes" id="UP000373269">
    <property type="component" value="Chromosome"/>
</dbReference>
<reference evidence="2 3" key="1">
    <citation type="submission" date="2019-11" db="EMBL/GenBank/DDBJ databases">
        <title>Whole Genome Sequencing and Comparative Genomic Analyses of Lysinibacillus pakistanensis LZH-9, a Halotolerant Strain with Excellent COD Removal Capability.</title>
        <authorList>
            <person name="Zhou H."/>
        </authorList>
    </citation>
    <scope>NUCLEOTIDE SEQUENCE [LARGE SCALE GENOMIC DNA]</scope>
    <source>
        <strain evidence="2 3">LZH-9</strain>
    </source>
</reference>
<protein>
    <recommendedName>
        <fullName evidence="4">DUF3951 domain-containing protein</fullName>
    </recommendedName>
</protein>
<proteinExistence type="predicted"/>
<evidence type="ECO:0000313" key="2">
    <source>
        <dbReference type="EMBL" id="QGG51350.1"/>
    </source>
</evidence>
<sequence length="57" mass="6607">MGLIIFGVFNIVIKKKKIINMYTPFDDLTRGTNNTNSDKDLQEQTKYIDPVKKNESK</sequence>
<feature type="region of interest" description="Disordered" evidence="1">
    <location>
        <begin position="27"/>
        <end position="57"/>
    </location>
</feature>
<accession>A0ABX6D970</accession>
<evidence type="ECO:0000256" key="1">
    <source>
        <dbReference type="SAM" id="MobiDB-lite"/>
    </source>
</evidence>
<dbReference type="EMBL" id="CP045835">
    <property type="protein sequence ID" value="QGG51350.1"/>
    <property type="molecule type" value="Genomic_DNA"/>
</dbReference>
<gene>
    <name evidence="2" type="ORF">GDS87_10415</name>
</gene>
<evidence type="ECO:0008006" key="4">
    <source>
        <dbReference type="Google" id="ProtNLM"/>
    </source>
</evidence>